<proteinExistence type="predicted"/>
<evidence type="ECO:0008006" key="5">
    <source>
        <dbReference type="Google" id="ProtNLM"/>
    </source>
</evidence>
<feature type="signal peptide" evidence="2">
    <location>
        <begin position="1"/>
        <end position="17"/>
    </location>
</feature>
<accession>A0ABX1E719</accession>
<feature type="compositionally biased region" description="Pro residues" evidence="1">
    <location>
        <begin position="65"/>
        <end position="80"/>
    </location>
</feature>
<keyword evidence="2" id="KW-0732">Signal</keyword>
<feature type="compositionally biased region" description="Pro residues" evidence="1">
    <location>
        <begin position="38"/>
        <end position="51"/>
    </location>
</feature>
<keyword evidence="4" id="KW-1185">Reference proteome</keyword>
<dbReference type="Proteomes" id="UP000787635">
    <property type="component" value="Unassembled WGS sequence"/>
</dbReference>
<reference evidence="3 4" key="1">
    <citation type="submission" date="2020-03" db="EMBL/GenBank/DDBJ databases">
        <title>Roseomonas selenitidurans sp. nov. isolated from urban soil.</title>
        <authorList>
            <person name="Liu H."/>
        </authorList>
    </citation>
    <scope>NUCLEOTIDE SEQUENCE [LARGE SCALE GENOMIC DNA]</scope>
    <source>
        <strain evidence="3 4">BU-1</strain>
    </source>
</reference>
<evidence type="ECO:0000313" key="4">
    <source>
        <dbReference type="Proteomes" id="UP000787635"/>
    </source>
</evidence>
<organism evidence="3 4">
    <name type="scientific">Falsiroseomonas selenitidurans</name>
    <dbReference type="NCBI Taxonomy" id="2716335"/>
    <lineage>
        <taxon>Bacteria</taxon>
        <taxon>Pseudomonadati</taxon>
        <taxon>Pseudomonadota</taxon>
        <taxon>Alphaproteobacteria</taxon>
        <taxon>Acetobacterales</taxon>
        <taxon>Roseomonadaceae</taxon>
        <taxon>Falsiroseomonas</taxon>
    </lineage>
</organism>
<evidence type="ECO:0000256" key="2">
    <source>
        <dbReference type="SAM" id="SignalP"/>
    </source>
</evidence>
<name>A0ABX1E719_9PROT</name>
<feature type="region of interest" description="Disordered" evidence="1">
    <location>
        <begin position="23"/>
        <end position="121"/>
    </location>
</feature>
<evidence type="ECO:0000313" key="3">
    <source>
        <dbReference type="EMBL" id="NKC31327.1"/>
    </source>
</evidence>
<protein>
    <recommendedName>
        <fullName evidence="5">Translation initiation factor IF-2</fullName>
    </recommendedName>
</protein>
<feature type="chain" id="PRO_5046128721" description="Translation initiation factor IF-2" evidence="2">
    <location>
        <begin position="18"/>
        <end position="121"/>
    </location>
</feature>
<sequence>MTLTLLLPLGMAKPAAAQNLLQGGPAANAVPPATEMPRSPPPAQANPPPGPADGVGAPRNLAPRTAPPPDHQTMPAPPVPGARQPRRSDGWSDFGDSPIPPRPGAGRAPDNPRAPGMEPRP</sequence>
<dbReference type="EMBL" id="JAAVNE010000014">
    <property type="protein sequence ID" value="NKC31327.1"/>
    <property type="molecule type" value="Genomic_DNA"/>
</dbReference>
<feature type="compositionally biased region" description="Low complexity" evidence="1">
    <location>
        <begin position="104"/>
        <end position="121"/>
    </location>
</feature>
<evidence type="ECO:0000256" key="1">
    <source>
        <dbReference type="SAM" id="MobiDB-lite"/>
    </source>
</evidence>
<comment type="caution">
    <text evidence="3">The sequence shown here is derived from an EMBL/GenBank/DDBJ whole genome shotgun (WGS) entry which is preliminary data.</text>
</comment>
<gene>
    <name evidence="3" type="ORF">HEQ75_10685</name>
</gene>
<dbReference type="RefSeq" id="WP_168030165.1">
    <property type="nucleotide sequence ID" value="NZ_JAAVNE010000014.1"/>
</dbReference>